<dbReference type="SUPFAM" id="SSF54928">
    <property type="entry name" value="RNA-binding domain, RBD"/>
    <property type="match status" value="2"/>
</dbReference>
<evidence type="ECO:0000256" key="2">
    <source>
        <dbReference type="SAM" id="MobiDB-lite"/>
    </source>
</evidence>
<name>A0ABN8CQ79_9STRA</name>
<dbReference type="InterPro" id="IPR034393">
    <property type="entry name" value="TatSF1-like"/>
</dbReference>
<accession>A0ABN8CQ79</accession>
<protein>
    <recommendedName>
        <fullName evidence="3">RRM domain-containing protein</fullName>
    </recommendedName>
</protein>
<dbReference type="InterPro" id="IPR000504">
    <property type="entry name" value="RRM_dom"/>
</dbReference>
<feature type="domain" description="RRM" evidence="3">
    <location>
        <begin position="64"/>
        <end position="142"/>
    </location>
</feature>
<dbReference type="EMBL" id="CAKLCB010000071">
    <property type="protein sequence ID" value="CAH0514396.1"/>
    <property type="molecule type" value="Genomic_DNA"/>
</dbReference>
<feature type="region of interest" description="Disordered" evidence="2">
    <location>
        <begin position="145"/>
        <end position="164"/>
    </location>
</feature>
<evidence type="ECO:0000313" key="5">
    <source>
        <dbReference type="Proteomes" id="UP001158986"/>
    </source>
</evidence>
<organism evidence="4 5">
    <name type="scientific">Peronospora belbahrii</name>
    <dbReference type="NCBI Taxonomy" id="622444"/>
    <lineage>
        <taxon>Eukaryota</taxon>
        <taxon>Sar</taxon>
        <taxon>Stramenopiles</taxon>
        <taxon>Oomycota</taxon>
        <taxon>Peronosporomycetes</taxon>
        <taxon>Peronosporales</taxon>
        <taxon>Peronosporaceae</taxon>
        <taxon>Peronospora</taxon>
    </lineage>
</organism>
<keyword evidence="5" id="KW-1185">Reference proteome</keyword>
<dbReference type="InterPro" id="IPR035979">
    <property type="entry name" value="RBD_domain_sf"/>
</dbReference>
<dbReference type="PANTHER" id="PTHR15608">
    <property type="entry name" value="SPLICING FACTOR U2AF-ASSOCIATED PROTEIN 2"/>
    <property type="match status" value="1"/>
</dbReference>
<proteinExistence type="predicted"/>
<evidence type="ECO:0000313" key="4">
    <source>
        <dbReference type="EMBL" id="CAH0514396.1"/>
    </source>
</evidence>
<gene>
    <name evidence="4" type="ORF">PBS001_LOCUS1149</name>
</gene>
<evidence type="ECO:0000256" key="1">
    <source>
        <dbReference type="PROSITE-ProRule" id="PRU00176"/>
    </source>
</evidence>
<reference evidence="4 5" key="1">
    <citation type="submission" date="2021-11" db="EMBL/GenBank/DDBJ databases">
        <authorList>
            <person name="Islam A."/>
            <person name="Islam S."/>
            <person name="Flora M.S."/>
            <person name="Rahman M."/>
            <person name="Ziaur R.M."/>
            <person name="Epstein J.H."/>
            <person name="Hassan M."/>
            <person name="Klassen M."/>
            <person name="Woodard K."/>
            <person name="Webb A."/>
            <person name="Webby R.J."/>
            <person name="El Zowalaty M.E."/>
        </authorList>
    </citation>
    <scope>NUCLEOTIDE SEQUENCE [LARGE SCALE GENOMIC DNA]</scope>
    <source>
        <strain evidence="4">Pbs1</strain>
    </source>
</reference>
<keyword evidence="1" id="KW-0694">RNA-binding</keyword>
<dbReference type="PROSITE" id="PS50102">
    <property type="entry name" value="RRM"/>
    <property type="match status" value="1"/>
</dbReference>
<evidence type="ECO:0000259" key="3">
    <source>
        <dbReference type="PROSITE" id="PS50102"/>
    </source>
</evidence>
<dbReference type="Pfam" id="PF00076">
    <property type="entry name" value="RRM_1"/>
    <property type="match status" value="1"/>
</dbReference>
<dbReference type="PANTHER" id="PTHR15608:SF0">
    <property type="entry name" value="HIV TAT-SPECIFIC FACTOR 1"/>
    <property type="match status" value="1"/>
</dbReference>
<sequence>MNSDAERIERARAKNLAYIREKDKREDSQAIDELLASSVGSSVASSLNVKRPTLASGGIKGNNSSVYITGLTTYMACRQLEGACARIGKVRRIKFYKDERGGLKGDAVVTFSSRATMMKAVDTLNRFEVKPGVIITATEATFSSKKAKNTEGSTENDGDDQANTTAKASAPLKTSLFKDTLLLDVPSCSVILKHVWDLLDRSDAEFFAELEEDMRVECTKHGVVEHVQVVADGSVVVRFTKVNAAVACQKMPRLRRSWRLLESESVQCERFGCREYLDGSACFFRKEKMLEEQQAALRHDAAKIYWRRNLAR</sequence>
<dbReference type="SMART" id="SM00360">
    <property type="entry name" value="RRM"/>
    <property type="match status" value="1"/>
</dbReference>
<dbReference type="Gene3D" id="3.30.70.330">
    <property type="match status" value="2"/>
</dbReference>
<dbReference type="InterPro" id="IPR012677">
    <property type="entry name" value="Nucleotide-bd_a/b_plait_sf"/>
</dbReference>
<comment type="caution">
    <text evidence="4">The sequence shown here is derived from an EMBL/GenBank/DDBJ whole genome shotgun (WGS) entry which is preliminary data.</text>
</comment>
<dbReference type="Proteomes" id="UP001158986">
    <property type="component" value="Unassembled WGS sequence"/>
</dbReference>